<accession>A0ABS7RSM5</accession>
<organism evidence="1 2">
    <name type="scientific">Nocardioides jiangsuensis</name>
    <dbReference type="NCBI Taxonomy" id="2866161"/>
    <lineage>
        <taxon>Bacteria</taxon>
        <taxon>Bacillati</taxon>
        <taxon>Actinomycetota</taxon>
        <taxon>Actinomycetes</taxon>
        <taxon>Propionibacteriales</taxon>
        <taxon>Nocardioidaceae</taxon>
        <taxon>Nocardioides</taxon>
    </lineage>
</organism>
<protein>
    <submittedName>
        <fullName evidence="1">Uncharacterized protein</fullName>
    </submittedName>
</protein>
<evidence type="ECO:0000313" key="2">
    <source>
        <dbReference type="Proteomes" id="UP000754710"/>
    </source>
</evidence>
<proteinExistence type="predicted"/>
<dbReference type="RefSeq" id="WP_221026422.1">
    <property type="nucleotide sequence ID" value="NZ_JAIEZQ010000003.1"/>
</dbReference>
<evidence type="ECO:0000313" key="1">
    <source>
        <dbReference type="EMBL" id="MBY9076627.1"/>
    </source>
</evidence>
<dbReference type="Proteomes" id="UP000754710">
    <property type="component" value="Unassembled WGS sequence"/>
</dbReference>
<dbReference type="EMBL" id="JAIEZQ010000003">
    <property type="protein sequence ID" value="MBY9076627.1"/>
    <property type="molecule type" value="Genomic_DNA"/>
</dbReference>
<name>A0ABS7RSM5_9ACTN</name>
<comment type="caution">
    <text evidence="1">The sequence shown here is derived from an EMBL/GenBank/DDBJ whole genome shotgun (WGS) entry which is preliminary data.</text>
</comment>
<sequence length="57" mass="6594">MNTIRLTDTELRMARNALQAYLQVFGHDEADVVREIKSVIAKFRDVETEGEEPRFIA</sequence>
<keyword evidence="2" id="KW-1185">Reference proteome</keyword>
<reference evidence="1 2" key="1">
    <citation type="submission" date="2021-08" db="EMBL/GenBank/DDBJ databases">
        <title>Nocardioides bacterium WL0053 sp. nov., isolated from the sediment.</title>
        <authorList>
            <person name="Wang L."/>
            <person name="Zhang D."/>
            <person name="Zhang A."/>
        </authorList>
    </citation>
    <scope>NUCLEOTIDE SEQUENCE [LARGE SCALE GENOMIC DNA]</scope>
    <source>
        <strain evidence="1 2">WL0053</strain>
    </source>
</reference>
<gene>
    <name evidence="1" type="ORF">K1X13_17470</name>
</gene>